<dbReference type="InterPro" id="IPR004193">
    <property type="entry name" value="Glyco_hydro_13_N"/>
</dbReference>
<dbReference type="InterPro" id="IPR013783">
    <property type="entry name" value="Ig-like_fold"/>
</dbReference>
<dbReference type="PANTHER" id="PTHR43002">
    <property type="entry name" value="GLYCOGEN DEBRANCHING ENZYME"/>
    <property type="match status" value="1"/>
</dbReference>
<dbReference type="OrthoDB" id="9761875at2"/>
<evidence type="ECO:0000256" key="3">
    <source>
        <dbReference type="ARBA" id="ARBA00023295"/>
    </source>
</evidence>
<accession>A0A5C1QHH2</accession>
<evidence type="ECO:0000313" key="6">
    <source>
        <dbReference type="Proteomes" id="UP000323824"/>
    </source>
</evidence>
<evidence type="ECO:0000256" key="2">
    <source>
        <dbReference type="ARBA" id="ARBA00022801"/>
    </source>
</evidence>
<dbReference type="InterPro" id="IPR006047">
    <property type="entry name" value="GH13_cat_dom"/>
</dbReference>
<dbReference type="GO" id="GO:0005980">
    <property type="term" value="P:glycogen catabolic process"/>
    <property type="evidence" value="ECO:0007669"/>
    <property type="project" value="InterPro"/>
</dbReference>
<dbReference type="SUPFAM" id="SSF51011">
    <property type="entry name" value="Glycosyl hydrolase domain"/>
    <property type="match status" value="1"/>
</dbReference>
<dbReference type="GO" id="GO:0004135">
    <property type="term" value="F:amylo-alpha-1,6-glucosidase activity"/>
    <property type="evidence" value="ECO:0007669"/>
    <property type="project" value="InterPro"/>
</dbReference>
<reference evidence="5 6" key="2">
    <citation type="submission" date="2019-09" db="EMBL/GenBank/DDBJ databases">
        <title>Complete Genome Sequence and Methylome Analysis of free living Spirochaetas.</title>
        <authorList>
            <person name="Leshcheva N."/>
            <person name="Mikheeva N."/>
        </authorList>
    </citation>
    <scope>NUCLEOTIDE SEQUENCE [LARGE SCALE GENOMIC DNA]</scope>
    <source>
        <strain evidence="5 6">P</strain>
    </source>
</reference>
<dbReference type="Proteomes" id="UP000323824">
    <property type="component" value="Chromosome"/>
</dbReference>
<dbReference type="InterPro" id="IPR013780">
    <property type="entry name" value="Glyco_hydro_b"/>
</dbReference>
<dbReference type="SUPFAM" id="SSF81296">
    <property type="entry name" value="E set domains"/>
    <property type="match status" value="1"/>
</dbReference>
<dbReference type="SUPFAM" id="SSF51445">
    <property type="entry name" value="(Trans)glycosidases"/>
    <property type="match status" value="1"/>
</dbReference>
<evidence type="ECO:0000259" key="4">
    <source>
        <dbReference type="SMART" id="SM00642"/>
    </source>
</evidence>
<dbReference type="InterPro" id="IPR017853">
    <property type="entry name" value="GH"/>
</dbReference>
<dbReference type="InterPro" id="IPR014756">
    <property type="entry name" value="Ig_E-set"/>
</dbReference>
<dbReference type="CDD" id="cd11326">
    <property type="entry name" value="AmyAc_Glg_debranch"/>
    <property type="match status" value="1"/>
</dbReference>
<reference evidence="5 6" key="1">
    <citation type="submission" date="2019-02" db="EMBL/GenBank/DDBJ databases">
        <authorList>
            <person name="Fomenkov A."/>
            <person name="Dubinina G."/>
            <person name="Grabovich M."/>
            <person name="Vincze T."/>
            <person name="Roberts R.J."/>
        </authorList>
    </citation>
    <scope>NUCLEOTIDE SEQUENCE [LARGE SCALE GENOMIC DNA]</scope>
    <source>
        <strain evidence="5 6">P</strain>
    </source>
</reference>
<dbReference type="RefSeq" id="WP_149569250.1">
    <property type="nucleotide sequence ID" value="NZ_CP035807.1"/>
</dbReference>
<name>A0A5C1QHH2_9SPIO</name>
<proteinExistence type="inferred from homology"/>
<comment type="similarity">
    <text evidence="1">Belongs to the glycosyl hydrolase 13 family.</text>
</comment>
<dbReference type="EMBL" id="CP035807">
    <property type="protein sequence ID" value="QEN06016.1"/>
    <property type="molecule type" value="Genomic_DNA"/>
</dbReference>
<dbReference type="Pfam" id="PF00128">
    <property type="entry name" value="Alpha-amylase"/>
    <property type="match status" value="2"/>
</dbReference>
<gene>
    <name evidence="5" type="primary">glgX</name>
    <name evidence="5" type="ORF">EW093_15365</name>
</gene>
<sequence length="698" mass="79731">MKKNSCKYLGSALPLGATITNEGINFSIFSRNAKSVVLNFFKHEKDNIPSQSYTLDPIKNKTGDIWHIFIKGVSHGTLYLYQMDGQWDPDNGLLYDKNNYLIDPYTKALTDNFIWDLHGNGTMPKSIAICHGDFNWEDDKPLNIPMKNSVIYEAHVAGLTKNGNFKYPGTYMGVLELIPYFKDLGITTIEFLPIFAFDSFEGSRKHPKTGKTLENYWGYSTSAFFAPKGMYAHNNSGGNQVTEFKQMVKELHKNGIEVVLDVVFNHTGEGNQDGPIYSFKGIENSLYYMLERDKRNYKNYSGCGNTFNCNNPIVSDFIIDCLRYWVTEMHVDGFRFDLASILARDENGQLNENATIIRRIGDDPVLRNTKLIAEPWDAAGAHQTGNFSNQRWAEWNDRYRDDIRQFWRGDSSYFKRAATRIAGSSDMFSHSNKKPFHSINFITAHDGFTLMDLMSYSNKNNFDNGEDNRDGSNNNLSHNCGIEGYTDDPIVTKLRVKQIKNHLATLLISQGTPMILGGDEIGRTKGGNNNTYCQNNEISWFDWKNSNEEILRFTKIMINFRKRHPAFQRPDFYTGLDISNNSLADITWYTYTGHEMNWNEEHKCLAFIIDGSRKEIAAEKDDNDFYVMLNSTSQKMQFVFSNAPKNKKWVVKIDTANNSPLDIYPKGEFGDLPTQTSYTVDAKSLVLLESIPIEDGNK</sequence>
<dbReference type="InterPro" id="IPR044505">
    <property type="entry name" value="GlgX_Isoamylase_N_E_set"/>
</dbReference>
<dbReference type="CDD" id="cd02856">
    <property type="entry name" value="E_set_GDE_Isoamylase_N"/>
    <property type="match status" value="1"/>
</dbReference>
<dbReference type="Pfam" id="PF02922">
    <property type="entry name" value="CBM_48"/>
    <property type="match status" value="1"/>
</dbReference>
<dbReference type="AlphaFoldDB" id="A0A5C1QHH2"/>
<keyword evidence="2" id="KW-0378">Hydrolase</keyword>
<dbReference type="InterPro" id="IPR011837">
    <property type="entry name" value="Glycogen_debranch_GlgX"/>
</dbReference>
<evidence type="ECO:0000313" key="5">
    <source>
        <dbReference type="EMBL" id="QEN06016.1"/>
    </source>
</evidence>
<dbReference type="NCBIfam" id="TIGR02100">
    <property type="entry name" value="glgX_debranch"/>
    <property type="match status" value="1"/>
</dbReference>
<keyword evidence="6" id="KW-1185">Reference proteome</keyword>
<dbReference type="Gene3D" id="2.60.40.10">
    <property type="entry name" value="Immunoglobulins"/>
    <property type="match status" value="1"/>
</dbReference>
<dbReference type="Gene3D" id="2.60.40.1180">
    <property type="entry name" value="Golgi alpha-mannosidase II"/>
    <property type="match status" value="1"/>
</dbReference>
<protein>
    <submittedName>
        <fullName evidence="5">Glycogen debranching enzyme GlgX</fullName>
    </submittedName>
</protein>
<dbReference type="SMART" id="SM00642">
    <property type="entry name" value="Aamy"/>
    <property type="match status" value="1"/>
</dbReference>
<dbReference type="Gene3D" id="3.20.20.80">
    <property type="entry name" value="Glycosidases"/>
    <property type="match status" value="1"/>
</dbReference>
<feature type="domain" description="Glycosyl hydrolase family 13 catalytic" evidence="4">
    <location>
        <begin position="149"/>
        <end position="561"/>
    </location>
</feature>
<organism evidence="5 6">
    <name type="scientific">Thiospirochaeta perfilievii</name>
    <dbReference type="NCBI Taxonomy" id="252967"/>
    <lineage>
        <taxon>Bacteria</taxon>
        <taxon>Pseudomonadati</taxon>
        <taxon>Spirochaetota</taxon>
        <taxon>Spirochaetia</taxon>
        <taxon>Spirochaetales</taxon>
        <taxon>Spirochaetaceae</taxon>
        <taxon>Thiospirochaeta</taxon>
    </lineage>
</organism>
<keyword evidence="3" id="KW-0326">Glycosidase</keyword>
<evidence type="ECO:0000256" key="1">
    <source>
        <dbReference type="ARBA" id="ARBA00008061"/>
    </source>
</evidence>
<dbReference type="KEGG" id="sper:EW093_15365"/>